<feature type="domain" description="TRAM" evidence="6">
    <location>
        <begin position="3"/>
        <end position="63"/>
    </location>
</feature>
<gene>
    <name evidence="7" type="primary">rumA</name>
    <name evidence="7" type="ORF">HMPREF0091_11028</name>
</gene>
<reference evidence="7 8" key="1">
    <citation type="submission" date="2011-02" db="EMBL/GenBank/DDBJ databases">
        <authorList>
            <person name="Muzny D."/>
            <person name="Qin X."/>
            <person name="Buhay C."/>
            <person name="Dugan-Rocha S."/>
            <person name="Ding Y."/>
            <person name="Chen G."/>
            <person name="Hawes A."/>
            <person name="Holder M."/>
            <person name="Jhangiani S."/>
            <person name="Johnson A."/>
            <person name="Khan Z."/>
            <person name="Li Z."/>
            <person name="Liu W."/>
            <person name="Liu X."/>
            <person name="Perez L."/>
            <person name="Shen H."/>
            <person name="Wang Q."/>
            <person name="Watt J."/>
            <person name="Xi L."/>
            <person name="Xin Y."/>
            <person name="Zhou J."/>
            <person name="Deng J."/>
            <person name="Jiang H."/>
            <person name="Liu Y."/>
            <person name="Qu J."/>
            <person name="Song X.-Z."/>
            <person name="Zhang L."/>
            <person name="Villasana D."/>
            <person name="Johnson A."/>
            <person name="Liu J."/>
            <person name="Liyanage D."/>
            <person name="Lorensuhewa L."/>
            <person name="Robinson T."/>
            <person name="Song A."/>
            <person name="Song B.-B."/>
            <person name="Dinh H."/>
            <person name="Thornton R."/>
            <person name="Coyle M."/>
            <person name="Francisco L."/>
            <person name="Jackson L."/>
            <person name="Javaid M."/>
            <person name="Korchina V."/>
            <person name="Kovar C."/>
            <person name="Mata R."/>
            <person name="Mathew T."/>
            <person name="Ngo R."/>
            <person name="Nguyen L."/>
            <person name="Nguyen N."/>
            <person name="Okwuonu G."/>
            <person name="Ongeri F."/>
            <person name="Pham C."/>
            <person name="Simmons D."/>
            <person name="Wilczek-Boney K."/>
            <person name="Hale W."/>
            <person name="Jakkamsetti A."/>
            <person name="Pham P."/>
            <person name="Ruth R."/>
            <person name="San Lucas F."/>
            <person name="Warren J."/>
            <person name="Zhang J."/>
            <person name="Zhao Z."/>
            <person name="Zhou C."/>
            <person name="Zhu D."/>
            <person name="Lee S."/>
            <person name="Bess C."/>
            <person name="Blankenburg K."/>
            <person name="Forbes L."/>
            <person name="Fu Q."/>
            <person name="Gubbala S."/>
            <person name="Hirani K."/>
            <person name="Jayaseelan J.C."/>
            <person name="Lara F."/>
            <person name="Munidasa M."/>
            <person name="Palculict T."/>
            <person name="Patil S."/>
            <person name="Pu L.-L."/>
            <person name="Saada N."/>
            <person name="Tang L."/>
            <person name="Weissenberger G."/>
            <person name="Zhu Y."/>
            <person name="Hemphill L."/>
            <person name="Shang Y."/>
            <person name="Youmans B."/>
            <person name="Ayvaz T."/>
            <person name="Ross M."/>
            <person name="Santibanez J."/>
            <person name="Aqrawi P."/>
            <person name="Gross S."/>
            <person name="Joshi V."/>
            <person name="Fowler G."/>
            <person name="Nazareth L."/>
            <person name="Reid J."/>
            <person name="Worley K."/>
            <person name="Petrosino J."/>
            <person name="Highlander S."/>
            <person name="Gibbs R."/>
        </authorList>
    </citation>
    <scope>NUCLEOTIDE SEQUENCE [LARGE SCALE GENOMIC DNA]</scope>
    <source>
        <strain evidence="7 8">DSM 15829</strain>
    </source>
</reference>
<keyword evidence="8" id="KW-1185">Reference proteome</keyword>
<dbReference type="NCBIfam" id="TIGR00479">
    <property type="entry name" value="rumA"/>
    <property type="match status" value="1"/>
</dbReference>
<dbReference type="PROSITE" id="PS50926">
    <property type="entry name" value="TRAM"/>
    <property type="match status" value="1"/>
</dbReference>
<dbReference type="InterPro" id="IPR030391">
    <property type="entry name" value="MeTrfase_TrmA_CS"/>
</dbReference>
<dbReference type="InterPro" id="IPR010280">
    <property type="entry name" value="U5_MeTrfase_fam"/>
</dbReference>
<dbReference type="CDD" id="cd02440">
    <property type="entry name" value="AdoMet_MTases"/>
    <property type="match status" value="1"/>
</dbReference>
<dbReference type="Gene3D" id="2.40.50.1070">
    <property type="match status" value="1"/>
</dbReference>
<evidence type="ECO:0000256" key="2">
    <source>
        <dbReference type="ARBA" id="ARBA00022679"/>
    </source>
</evidence>
<feature type="binding site" evidence="4">
    <location>
        <position position="284"/>
    </location>
    <ligand>
        <name>S-adenosyl-L-methionine</name>
        <dbReference type="ChEBI" id="CHEBI:59789"/>
    </ligand>
</feature>
<dbReference type="GeneID" id="93210493"/>
<dbReference type="Proteomes" id="UP000005947">
    <property type="component" value="Unassembled WGS sequence"/>
</dbReference>
<dbReference type="PROSITE" id="PS51687">
    <property type="entry name" value="SAM_MT_RNA_M5U"/>
    <property type="match status" value="1"/>
</dbReference>
<organism evidence="7 8">
    <name type="scientific">Fannyhessea vaginae DSM 15829</name>
    <dbReference type="NCBI Taxonomy" id="525256"/>
    <lineage>
        <taxon>Bacteria</taxon>
        <taxon>Bacillati</taxon>
        <taxon>Actinomycetota</taxon>
        <taxon>Coriobacteriia</taxon>
        <taxon>Coriobacteriales</taxon>
        <taxon>Atopobiaceae</taxon>
        <taxon>Fannyhessea</taxon>
    </lineage>
</organism>
<evidence type="ECO:0000256" key="3">
    <source>
        <dbReference type="ARBA" id="ARBA00022691"/>
    </source>
</evidence>
<evidence type="ECO:0000313" key="7">
    <source>
        <dbReference type="EMBL" id="EGF23033.1"/>
    </source>
</evidence>
<keyword evidence="2 4" id="KW-0808">Transferase</keyword>
<dbReference type="GO" id="GO:0070475">
    <property type="term" value="P:rRNA base methylation"/>
    <property type="evidence" value="ECO:0007669"/>
    <property type="project" value="TreeGrafter"/>
</dbReference>
<keyword evidence="3 4" id="KW-0949">S-adenosyl-L-methionine</keyword>
<evidence type="ECO:0000313" key="8">
    <source>
        <dbReference type="Proteomes" id="UP000005947"/>
    </source>
</evidence>
<dbReference type="RefSeq" id="WP_006303232.1">
    <property type="nucleotide sequence ID" value="NZ_ACGK02000002.1"/>
</dbReference>
<feature type="active site" description="Nucleophile" evidence="4">
    <location>
        <position position="404"/>
    </location>
</feature>
<dbReference type="EC" id="2.1.1.-" evidence="7"/>
<sequence>MILRQNATIIGPITIERMSYGAEAIAHMPDGKCVFVRGAVTGDVCEAAITEEAKHYLRAEVTRILTASPYRVKPAYTYDEQAGGCPWANLAYDEQLKAKKANVVDALIRTAHIEADEAQTLVRDVIPSKKQWGYRNKIELSASTEHNNFYLGMYDPIQKRLVQVLSCALVDKRFSKLTKSITGALQFIARSQELGIERIALRTSVRTKDVELALWTTPGAFPRGYVVKILNSAAPELTSIVRVLTKGSRRARRVCGVEKLYGKGYWEELIAGRRMRISAPSFFQVNTHNAEKLIERVMDDLNVQPNETALDLYCGAGTFTLPLAQRARDVIGVEAQGSSIQDLRRHIKLFNLHNVQAIGGDALREYPKAHADVIVVDPPRAGLEAGVCDKLSQSGARAIAYVSCDPQTLARDIRRFIDKGAYLPAKITPVDLFPQSWHIENVCLLLHTD</sequence>
<proteinExistence type="inferred from homology"/>
<dbReference type="SUPFAM" id="SSF50249">
    <property type="entry name" value="Nucleic acid-binding proteins"/>
    <property type="match status" value="1"/>
</dbReference>
<evidence type="ECO:0000256" key="5">
    <source>
        <dbReference type="PROSITE-ProRule" id="PRU10015"/>
    </source>
</evidence>
<evidence type="ECO:0000256" key="4">
    <source>
        <dbReference type="PROSITE-ProRule" id="PRU01024"/>
    </source>
</evidence>
<dbReference type="InterPro" id="IPR012340">
    <property type="entry name" value="NA-bd_OB-fold"/>
</dbReference>
<dbReference type="EMBL" id="ACGK02000002">
    <property type="protein sequence ID" value="EGF23033.1"/>
    <property type="molecule type" value="Genomic_DNA"/>
</dbReference>
<dbReference type="Pfam" id="PF05958">
    <property type="entry name" value="tRNA_U5-meth_tr"/>
    <property type="match status" value="2"/>
</dbReference>
<dbReference type="PANTHER" id="PTHR11061:SF30">
    <property type="entry name" value="TRNA (URACIL(54)-C(5))-METHYLTRANSFERASE"/>
    <property type="match status" value="1"/>
</dbReference>
<comment type="similarity">
    <text evidence="4">Belongs to the class I-like SAM-binding methyltransferase superfamily. RNA M5U methyltransferase family.</text>
</comment>
<accession>F1T6C8</accession>
<dbReference type="SUPFAM" id="SSF53335">
    <property type="entry name" value="S-adenosyl-L-methionine-dependent methyltransferases"/>
    <property type="match status" value="1"/>
</dbReference>
<evidence type="ECO:0000256" key="1">
    <source>
        <dbReference type="ARBA" id="ARBA00022603"/>
    </source>
</evidence>
<feature type="binding site" evidence="4">
    <location>
        <position position="313"/>
    </location>
    <ligand>
        <name>S-adenosyl-L-methionine</name>
        <dbReference type="ChEBI" id="CHEBI:59789"/>
    </ligand>
</feature>
<feature type="active site" evidence="5">
    <location>
        <position position="404"/>
    </location>
</feature>
<dbReference type="Pfam" id="PF01938">
    <property type="entry name" value="TRAM"/>
    <property type="match status" value="1"/>
</dbReference>
<dbReference type="InterPro" id="IPR030390">
    <property type="entry name" value="MeTrfase_TrmA_AS"/>
</dbReference>
<dbReference type="eggNOG" id="COG2265">
    <property type="taxonomic scope" value="Bacteria"/>
</dbReference>
<name>F1T6C8_9ACTN</name>
<dbReference type="InterPro" id="IPR002792">
    <property type="entry name" value="TRAM_dom"/>
</dbReference>
<evidence type="ECO:0000259" key="6">
    <source>
        <dbReference type="PROSITE" id="PS50926"/>
    </source>
</evidence>
<feature type="binding site" evidence="4">
    <location>
        <position position="377"/>
    </location>
    <ligand>
        <name>S-adenosyl-L-methionine</name>
        <dbReference type="ChEBI" id="CHEBI:59789"/>
    </ligand>
</feature>
<protein>
    <submittedName>
        <fullName evidence="7">23S rRNA (Uracil-5-)-methyltransferase RumA</fullName>
        <ecNumber evidence="7">2.1.1.-</ecNumber>
    </submittedName>
</protein>
<feature type="binding site" evidence="4">
    <location>
        <position position="334"/>
    </location>
    <ligand>
        <name>S-adenosyl-L-methionine</name>
        <dbReference type="ChEBI" id="CHEBI:59789"/>
    </ligand>
</feature>
<dbReference type="PROSITE" id="PS01230">
    <property type="entry name" value="TRMA_1"/>
    <property type="match status" value="1"/>
</dbReference>
<dbReference type="InterPro" id="IPR029063">
    <property type="entry name" value="SAM-dependent_MTases_sf"/>
</dbReference>
<dbReference type="PROSITE" id="PS01231">
    <property type="entry name" value="TRMA_2"/>
    <property type="match status" value="1"/>
</dbReference>
<dbReference type="GO" id="GO:0070041">
    <property type="term" value="F:rRNA (uridine-C5-)-methyltransferase activity"/>
    <property type="evidence" value="ECO:0007669"/>
    <property type="project" value="TreeGrafter"/>
</dbReference>
<keyword evidence="1 4" id="KW-0489">Methyltransferase</keyword>
<dbReference type="PANTHER" id="PTHR11061">
    <property type="entry name" value="RNA M5U METHYLTRANSFERASE"/>
    <property type="match status" value="1"/>
</dbReference>
<dbReference type="Gene3D" id="2.40.50.140">
    <property type="entry name" value="Nucleic acid-binding proteins"/>
    <property type="match status" value="1"/>
</dbReference>
<dbReference type="OrthoDB" id="9804590at2"/>
<dbReference type="Gene3D" id="3.40.50.150">
    <property type="entry name" value="Vaccinia Virus protein VP39"/>
    <property type="match status" value="1"/>
</dbReference>
<dbReference type="AlphaFoldDB" id="F1T6C8"/>
<comment type="caution">
    <text evidence="7">The sequence shown here is derived from an EMBL/GenBank/DDBJ whole genome shotgun (WGS) entry which is preliminary data.</text>
</comment>